<dbReference type="InterPro" id="IPR002347">
    <property type="entry name" value="SDR_fam"/>
</dbReference>
<dbReference type="Proteomes" id="UP000263642">
    <property type="component" value="Unassembled WGS sequence"/>
</dbReference>
<dbReference type="EMBL" id="DQAY01000148">
    <property type="protein sequence ID" value="HCO26063.1"/>
    <property type="molecule type" value="Genomic_DNA"/>
</dbReference>
<sequence length="270" mass="28954">MVPSLILQVKSVEGIMRFQDRVVIVTGGSKGIGEGCSRVFCAEGGHVAILARGLHAGQDLARELNETGPGKAMFVQCDVGEHEQIRSAIELVVEQFGRLDCIINNAGVHPPAMSLEETSIEEMEQLMRVNFLSTFAGAKYALPHLRKTKGTIINMSSMTAVLGQHHSTAYCSTKGAQVSFTKSLAIELGEAGVRVNAILPSNIDTPLMRDWAASLPDAENALKTVSDLQVFKRMGTIEEMGKLALFLATDDSSFLTGQAIEAEGGASLDY</sequence>
<protein>
    <submittedName>
        <fullName evidence="3">Oxidoreductase</fullName>
    </submittedName>
</protein>
<dbReference type="Gene3D" id="3.40.50.720">
    <property type="entry name" value="NAD(P)-binding Rossmann-like Domain"/>
    <property type="match status" value="1"/>
</dbReference>
<comment type="similarity">
    <text evidence="1">Belongs to the short-chain dehydrogenases/reductases (SDR) family.</text>
</comment>
<dbReference type="Pfam" id="PF13561">
    <property type="entry name" value="adh_short_C2"/>
    <property type="match status" value="1"/>
</dbReference>
<proteinExistence type="inferred from homology"/>
<dbReference type="SUPFAM" id="SSF51735">
    <property type="entry name" value="NAD(P)-binding Rossmann-fold domains"/>
    <property type="match status" value="1"/>
</dbReference>
<dbReference type="NCBIfam" id="NF005559">
    <property type="entry name" value="PRK07231.1"/>
    <property type="match status" value="1"/>
</dbReference>
<evidence type="ECO:0000313" key="3">
    <source>
        <dbReference type="EMBL" id="HCO26063.1"/>
    </source>
</evidence>
<dbReference type="InterPro" id="IPR036291">
    <property type="entry name" value="NAD(P)-bd_dom_sf"/>
</dbReference>
<accession>A0A3D3RB58</accession>
<keyword evidence="2" id="KW-0560">Oxidoreductase</keyword>
<reference evidence="3 4" key="1">
    <citation type="journal article" date="2018" name="Nat. Biotechnol.">
        <title>A standardized bacterial taxonomy based on genome phylogeny substantially revises the tree of life.</title>
        <authorList>
            <person name="Parks D.H."/>
            <person name="Chuvochina M."/>
            <person name="Waite D.W."/>
            <person name="Rinke C."/>
            <person name="Skarshewski A."/>
            <person name="Chaumeil P.A."/>
            <person name="Hugenholtz P."/>
        </authorList>
    </citation>
    <scope>NUCLEOTIDE SEQUENCE [LARGE SCALE GENOMIC DNA]</scope>
    <source>
        <strain evidence="3">UBA9375</strain>
    </source>
</reference>
<dbReference type="PANTHER" id="PTHR24321:SF8">
    <property type="entry name" value="ESTRADIOL 17-BETA-DEHYDROGENASE 8-RELATED"/>
    <property type="match status" value="1"/>
</dbReference>
<evidence type="ECO:0000313" key="4">
    <source>
        <dbReference type="Proteomes" id="UP000263642"/>
    </source>
</evidence>
<dbReference type="GO" id="GO:0016491">
    <property type="term" value="F:oxidoreductase activity"/>
    <property type="evidence" value="ECO:0007669"/>
    <property type="project" value="UniProtKB-KW"/>
</dbReference>
<organism evidence="3 4">
    <name type="scientific">Gimesia maris</name>
    <dbReference type="NCBI Taxonomy" id="122"/>
    <lineage>
        <taxon>Bacteria</taxon>
        <taxon>Pseudomonadati</taxon>
        <taxon>Planctomycetota</taxon>
        <taxon>Planctomycetia</taxon>
        <taxon>Planctomycetales</taxon>
        <taxon>Planctomycetaceae</taxon>
        <taxon>Gimesia</taxon>
    </lineage>
</organism>
<evidence type="ECO:0000256" key="2">
    <source>
        <dbReference type="ARBA" id="ARBA00023002"/>
    </source>
</evidence>
<dbReference type="PRINTS" id="PR00081">
    <property type="entry name" value="GDHRDH"/>
</dbReference>
<dbReference type="PANTHER" id="PTHR24321">
    <property type="entry name" value="DEHYDROGENASES, SHORT CHAIN"/>
    <property type="match status" value="1"/>
</dbReference>
<evidence type="ECO:0000256" key="1">
    <source>
        <dbReference type="ARBA" id="ARBA00006484"/>
    </source>
</evidence>
<dbReference type="PRINTS" id="PR00080">
    <property type="entry name" value="SDRFAMILY"/>
</dbReference>
<comment type="caution">
    <text evidence="3">The sequence shown here is derived from an EMBL/GenBank/DDBJ whole genome shotgun (WGS) entry which is preliminary data.</text>
</comment>
<dbReference type="AlphaFoldDB" id="A0A3D3RB58"/>
<gene>
    <name evidence="3" type="ORF">DIT97_24675</name>
</gene>
<name>A0A3D3RB58_9PLAN</name>
<dbReference type="FunFam" id="3.40.50.720:FF:000084">
    <property type="entry name" value="Short-chain dehydrogenase reductase"/>
    <property type="match status" value="1"/>
</dbReference>